<dbReference type="GO" id="GO:0006897">
    <property type="term" value="P:endocytosis"/>
    <property type="evidence" value="ECO:0000318"/>
    <property type="project" value="GO_Central"/>
</dbReference>
<dbReference type="PRINTS" id="PR00449">
    <property type="entry name" value="RASTRNSFRMNG"/>
</dbReference>
<dbReference type="GO" id="GO:0003924">
    <property type="term" value="F:GTPase activity"/>
    <property type="evidence" value="ECO:0000318"/>
    <property type="project" value="GO_Central"/>
</dbReference>
<dbReference type="GO" id="GO:0012505">
    <property type="term" value="C:endomembrane system"/>
    <property type="evidence" value="ECO:0000318"/>
    <property type="project" value="GO_Central"/>
</dbReference>
<dbReference type="PhylomeDB" id="B3SA74"/>
<dbReference type="OrthoDB" id="25896at2759"/>
<dbReference type="AlphaFoldDB" id="B3SA74"/>
<dbReference type="GO" id="GO:0005525">
    <property type="term" value="F:GTP binding"/>
    <property type="evidence" value="ECO:0007669"/>
    <property type="project" value="UniProtKB-KW"/>
</dbReference>
<evidence type="ECO:0000256" key="2">
    <source>
        <dbReference type="ARBA" id="ARBA00023134"/>
    </source>
</evidence>
<dbReference type="CTD" id="6758372"/>
<dbReference type="FunCoup" id="B3SA74">
    <property type="interactions" value="103"/>
</dbReference>
<evidence type="ECO:0000313" key="3">
    <source>
        <dbReference type="EMBL" id="EDV20388.1"/>
    </source>
</evidence>
<dbReference type="EMBL" id="DS985260">
    <property type="protein sequence ID" value="EDV20388.1"/>
    <property type="molecule type" value="Genomic_DNA"/>
</dbReference>
<keyword evidence="2" id="KW-0342">GTP-binding</keyword>
<organism evidence="3 4">
    <name type="scientific">Trichoplax adhaerens</name>
    <name type="common">Trichoplax reptans</name>
    <dbReference type="NCBI Taxonomy" id="10228"/>
    <lineage>
        <taxon>Eukaryota</taxon>
        <taxon>Metazoa</taxon>
        <taxon>Placozoa</taxon>
        <taxon>Uniplacotomia</taxon>
        <taxon>Trichoplacea</taxon>
        <taxon>Trichoplacidae</taxon>
        <taxon>Trichoplax</taxon>
    </lineage>
</organism>
<gene>
    <name evidence="3" type="ORF">TRIADDRAFT_6505</name>
</gene>
<dbReference type="PANTHER" id="PTHR24073">
    <property type="entry name" value="DRAB5-RELATED"/>
    <property type="match status" value="1"/>
</dbReference>
<dbReference type="KEGG" id="tad:TRIADDRAFT_6505"/>
<evidence type="ECO:0000256" key="1">
    <source>
        <dbReference type="ARBA" id="ARBA00022741"/>
    </source>
</evidence>
<keyword evidence="4" id="KW-1185">Reference proteome</keyword>
<evidence type="ECO:0000313" key="4">
    <source>
        <dbReference type="Proteomes" id="UP000009022"/>
    </source>
</evidence>
<dbReference type="PROSITE" id="PS51419">
    <property type="entry name" value="RAB"/>
    <property type="match status" value="1"/>
</dbReference>
<dbReference type="Pfam" id="PF00071">
    <property type="entry name" value="Ras"/>
    <property type="match status" value="1"/>
</dbReference>
<feature type="non-terminal residue" evidence="3">
    <location>
        <position position="1"/>
    </location>
</feature>
<dbReference type="InterPro" id="IPR001806">
    <property type="entry name" value="Small_GTPase"/>
</dbReference>
<keyword evidence="1" id="KW-0547">Nucleotide-binding</keyword>
<dbReference type="FunFam" id="3.40.50.300:FF:003553">
    <property type="entry name" value="Predicted protein"/>
    <property type="match status" value="1"/>
</dbReference>
<accession>B3SA74</accession>
<dbReference type="SUPFAM" id="SSF52540">
    <property type="entry name" value="P-loop containing nucleoside triphosphate hydrolases"/>
    <property type="match status" value="1"/>
</dbReference>
<dbReference type="SMART" id="SM00174">
    <property type="entry name" value="RHO"/>
    <property type="match status" value="1"/>
</dbReference>
<dbReference type="OMA" id="DEQDMPA"/>
<dbReference type="SMART" id="SM00175">
    <property type="entry name" value="RAB"/>
    <property type="match status" value="1"/>
</dbReference>
<reference evidence="3 4" key="1">
    <citation type="journal article" date="2008" name="Nature">
        <title>The Trichoplax genome and the nature of placozoans.</title>
        <authorList>
            <person name="Srivastava M."/>
            <person name="Begovic E."/>
            <person name="Chapman J."/>
            <person name="Putnam N.H."/>
            <person name="Hellsten U."/>
            <person name="Kawashima T."/>
            <person name="Kuo A."/>
            <person name="Mitros T."/>
            <person name="Salamov A."/>
            <person name="Carpenter M.L."/>
            <person name="Signorovitch A.Y."/>
            <person name="Moreno M.A."/>
            <person name="Kamm K."/>
            <person name="Grimwood J."/>
            <person name="Schmutz J."/>
            <person name="Shapiro H."/>
            <person name="Grigoriev I.V."/>
            <person name="Buss L.W."/>
            <person name="Schierwater B."/>
            <person name="Dellaporta S.L."/>
            <person name="Rokhsar D.S."/>
        </authorList>
    </citation>
    <scope>NUCLEOTIDE SEQUENCE [LARGE SCALE GENOMIC DNA]</scope>
    <source>
        <strain evidence="3 4">Grell-BS-1999</strain>
    </source>
</reference>
<feature type="non-terminal residue" evidence="3">
    <location>
        <position position="175"/>
    </location>
</feature>
<dbReference type="Gene3D" id="3.40.50.300">
    <property type="entry name" value="P-loop containing nucleotide triphosphate hydrolases"/>
    <property type="match status" value="1"/>
</dbReference>
<dbReference type="GO" id="GO:0006886">
    <property type="term" value="P:intracellular protein transport"/>
    <property type="evidence" value="ECO:0000318"/>
    <property type="project" value="GO_Central"/>
</dbReference>
<dbReference type="Proteomes" id="UP000009022">
    <property type="component" value="Unassembled WGS sequence"/>
</dbReference>
<dbReference type="HOGENOM" id="CLU_041217_10_2_1"/>
<proteinExistence type="predicted"/>
<dbReference type="InParanoid" id="B3SA74"/>
<protein>
    <submittedName>
        <fullName evidence="3">Uncharacterized protein</fullName>
    </submittedName>
</protein>
<dbReference type="NCBIfam" id="TIGR00231">
    <property type="entry name" value="small_GTP"/>
    <property type="match status" value="1"/>
</dbReference>
<dbReference type="InterPro" id="IPR005225">
    <property type="entry name" value="Small_GTP-bd"/>
</dbReference>
<dbReference type="GeneID" id="6758372"/>
<dbReference type="InterPro" id="IPR027417">
    <property type="entry name" value="P-loop_NTPase"/>
</dbReference>
<dbReference type="eggNOG" id="KOG0092">
    <property type="taxonomic scope" value="Eukaryota"/>
</dbReference>
<dbReference type="PROSITE" id="PS51421">
    <property type="entry name" value="RAS"/>
    <property type="match status" value="1"/>
</dbReference>
<sequence>DVKIVIMGESGVGKTSFIGRYLKGTFSVQPHTMGAAFSMQKWGHYNAAIWDTAGEERYGRLTSFYCRGASGVIIAYDITSKKSFDTLKERFIPLLDENDTHVLVAVVGTKKDLIDTAGREVSQEDGKTMAINLNENWQGQKLQQIPFFETSSKAGINVKEVFKFLLSNLLPLDDS</sequence>
<dbReference type="STRING" id="10228.B3SA74"/>
<dbReference type="RefSeq" id="XP_002117082.1">
    <property type="nucleotide sequence ID" value="XM_002117046.1"/>
</dbReference>
<dbReference type="SMART" id="SM00173">
    <property type="entry name" value="RAS"/>
    <property type="match status" value="1"/>
</dbReference>
<name>B3SA74_TRIAD</name>